<evidence type="ECO:0000313" key="6">
    <source>
        <dbReference type="Proteomes" id="UP000521872"/>
    </source>
</evidence>
<organism evidence="5 6">
    <name type="scientific">Agrocybe pediades</name>
    <dbReference type="NCBI Taxonomy" id="84607"/>
    <lineage>
        <taxon>Eukaryota</taxon>
        <taxon>Fungi</taxon>
        <taxon>Dikarya</taxon>
        <taxon>Basidiomycota</taxon>
        <taxon>Agaricomycotina</taxon>
        <taxon>Agaricomycetes</taxon>
        <taxon>Agaricomycetidae</taxon>
        <taxon>Agaricales</taxon>
        <taxon>Agaricineae</taxon>
        <taxon>Strophariaceae</taxon>
        <taxon>Agrocybe</taxon>
    </lineage>
</organism>
<dbReference type="Proteomes" id="UP000521872">
    <property type="component" value="Unassembled WGS sequence"/>
</dbReference>
<comment type="caution">
    <text evidence="5">The sequence shown here is derived from an EMBL/GenBank/DDBJ whole genome shotgun (WGS) entry which is preliminary data.</text>
</comment>
<keyword evidence="6" id="KW-1185">Reference proteome</keyword>
<accession>A0A8H4VTC7</accession>
<dbReference type="InterPro" id="IPR055066">
    <property type="entry name" value="AASDHPPT_N"/>
</dbReference>
<dbReference type="GO" id="GO:0000287">
    <property type="term" value="F:magnesium ion binding"/>
    <property type="evidence" value="ECO:0007669"/>
    <property type="project" value="InterPro"/>
</dbReference>
<dbReference type="Gene3D" id="3.90.470.20">
    <property type="entry name" value="4'-phosphopantetheinyl transferase domain"/>
    <property type="match status" value="2"/>
</dbReference>
<dbReference type="EC" id="2.7.8.7" evidence="1"/>
<evidence type="ECO:0000313" key="5">
    <source>
        <dbReference type="EMBL" id="KAF4619605.1"/>
    </source>
</evidence>
<evidence type="ECO:0000259" key="3">
    <source>
        <dbReference type="Pfam" id="PF01648"/>
    </source>
</evidence>
<dbReference type="SUPFAM" id="SSF56214">
    <property type="entry name" value="4'-phosphopantetheinyl transferase"/>
    <property type="match status" value="2"/>
</dbReference>
<dbReference type="InterPro" id="IPR037143">
    <property type="entry name" value="4-PPantetheinyl_Trfase_dom_sf"/>
</dbReference>
<feature type="domain" description="4'-phosphopantetheinyl transferase N-terminal" evidence="4">
    <location>
        <begin position="70"/>
        <end position="153"/>
    </location>
</feature>
<keyword evidence="2" id="KW-0808">Transferase</keyword>
<reference evidence="5 6" key="1">
    <citation type="submission" date="2019-12" db="EMBL/GenBank/DDBJ databases">
        <authorList>
            <person name="Floudas D."/>
            <person name="Bentzer J."/>
            <person name="Ahren D."/>
            <person name="Johansson T."/>
            <person name="Persson P."/>
            <person name="Tunlid A."/>
        </authorList>
    </citation>
    <scope>NUCLEOTIDE SEQUENCE [LARGE SCALE GENOMIC DNA]</scope>
    <source>
        <strain evidence="5 6">CBS 102.39</strain>
    </source>
</reference>
<dbReference type="EMBL" id="JAACJL010000016">
    <property type="protein sequence ID" value="KAF4619605.1"/>
    <property type="molecule type" value="Genomic_DNA"/>
</dbReference>
<evidence type="ECO:0000256" key="2">
    <source>
        <dbReference type="ARBA" id="ARBA00022679"/>
    </source>
</evidence>
<gene>
    <name evidence="5" type="ORF">D9613_005579</name>
</gene>
<dbReference type="Pfam" id="PF01648">
    <property type="entry name" value="ACPS"/>
    <property type="match status" value="1"/>
</dbReference>
<evidence type="ECO:0000256" key="1">
    <source>
        <dbReference type="ARBA" id="ARBA00013172"/>
    </source>
</evidence>
<dbReference type="PANTHER" id="PTHR12215:SF10">
    <property type="entry name" value="L-AMINOADIPATE-SEMIALDEHYDE DEHYDROGENASE-PHOSPHOPANTETHEINYL TRANSFERASE"/>
    <property type="match status" value="1"/>
</dbReference>
<sequence>MNIPRVTKDFAFLAMEDEARGDAVYIRVDQGLNDQIIQPLHPRADQPLALFEMNVWAVIYYPELFSDDLYEKGLSCIDEASQARVKRFYHRADSCRTLIGRLLVRVMLKERGMAIDPSQFAITKEGKPYIASQVENTPVAYNITHDNNLIAMAYGPGTSHPPAFSIGVDIMKIKIPGRDTLNSFITVVGEQLTRREHDLLSPAVPDSERLKRFFWMWTLKEAYTKALGLGLGFDFRRVEFDVPEKTVRIDGEIPEGWRFSMFTVHDGEELYQGVVAQHIGDMATEILDCTNNKPEWLTIHNATTFLQKALVVLENKESK</sequence>
<dbReference type="GO" id="GO:0019878">
    <property type="term" value="P:lysine biosynthetic process via aminoadipic acid"/>
    <property type="evidence" value="ECO:0007669"/>
    <property type="project" value="TreeGrafter"/>
</dbReference>
<dbReference type="PANTHER" id="PTHR12215">
    <property type="entry name" value="PHOSPHOPANTETHEINE TRANSFERASE"/>
    <property type="match status" value="1"/>
</dbReference>
<dbReference type="Pfam" id="PF22624">
    <property type="entry name" value="AASDHPPT_N"/>
    <property type="match status" value="1"/>
</dbReference>
<dbReference type="GO" id="GO:0005829">
    <property type="term" value="C:cytosol"/>
    <property type="evidence" value="ECO:0007669"/>
    <property type="project" value="TreeGrafter"/>
</dbReference>
<dbReference type="GO" id="GO:0008897">
    <property type="term" value="F:holo-[acyl-carrier-protein] synthase activity"/>
    <property type="evidence" value="ECO:0007669"/>
    <property type="project" value="UniProtKB-EC"/>
</dbReference>
<dbReference type="InterPro" id="IPR050559">
    <property type="entry name" value="P-Pant_transferase_sf"/>
</dbReference>
<feature type="domain" description="4'-phosphopantetheinyl transferase" evidence="3">
    <location>
        <begin position="165"/>
        <end position="260"/>
    </location>
</feature>
<dbReference type="AlphaFoldDB" id="A0A8H4VTC7"/>
<dbReference type="InterPro" id="IPR008278">
    <property type="entry name" value="4-PPantetheinyl_Trfase_dom"/>
</dbReference>
<name>A0A8H4VTC7_9AGAR</name>
<protein>
    <recommendedName>
        <fullName evidence="1">holo-[acyl-carrier-protein] synthase</fullName>
        <ecNumber evidence="1">2.7.8.7</ecNumber>
    </recommendedName>
</protein>
<proteinExistence type="predicted"/>
<evidence type="ECO:0000259" key="4">
    <source>
        <dbReference type="Pfam" id="PF22624"/>
    </source>
</evidence>